<dbReference type="EC" id="3.6.1.1" evidence="7"/>
<accession>A0A3B0UWM5</accession>
<gene>
    <name evidence="7" type="ORF">MNBD_CHLOROFLEXI01-1597</name>
</gene>
<dbReference type="Gene3D" id="3.90.1640.10">
    <property type="entry name" value="inorganic pyrophosphatase (n-terminal core)"/>
    <property type="match status" value="2"/>
</dbReference>
<comment type="cofactor">
    <cofactor evidence="1">
        <name>Mn(2+)</name>
        <dbReference type="ChEBI" id="CHEBI:29035"/>
    </cofactor>
</comment>
<evidence type="ECO:0000256" key="2">
    <source>
        <dbReference type="ARBA" id="ARBA00022723"/>
    </source>
</evidence>
<dbReference type="SUPFAM" id="SSF64182">
    <property type="entry name" value="DHH phosphoesterases"/>
    <property type="match status" value="1"/>
</dbReference>
<keyword evidence="3 7" id="KW-0378">Hydrolase</keyword>
<evidence type="ECO:0000256" key="3">
    <source>
        <dbReference type="ARBA" id="ARBA00022801"/>
    </source>
</evidence>
<feature type="domain" description="CBS" evidence="5">
    <location>
        <begin position="152"/>
        <end position="199"/>
    </location>
</feature>
<dbReference type="InterPro" id="IPR038763">
    <property type="entry name" value="DHH_sf"/>
</dbReference>
<reference evidence="7" key="1">
    <citation type="submission" date="2018-06" db="EMBL/GenBank/DDBJ databases">
        <authorList>
            <person name="Zhirakovskaya E."/>
        </authorList>
    </citation>
    <scope>NUCLEOTIDE SEQUENCE</scope>
</reference>
<keyword evidence="4" id="KW-0464">Manganese</keyword>
<feature type="domain" description="CBS" evidence="5">
    <location>
        <begin position="84"/>
        <end position="126"/>
    </location>
</feature>
<dbReference type="PANTHER" id="PTHR12112">
    <property type="entry name" value="BNIP - RELATED"/>
    <property type="match status" value="1"/>
</dbReference>
<dbReference type="PANTHER" id="PTHR12112:SF22">
    <property type="entry name" value="MANGANESE-DEPENDENT INORGANIC PYROPHOSPHATASE-RELATED"/>
    <property type="match status" value="1"/>
</dbReference>
<dbReference type="AlphaFoldDB" id="A0A3B0UWM5"/>
<dbReference type="GO" id="GO:0004427">
    <property type="term" value="F:inorganic diphosphate phosphatase activity"/>
    <property type="evidence" value="ECO:0007669"/>
    <property type="project" value="UniProtKB-EC"/>
</dbReference>
<proteinExistence type="predicted"/>
<protein>
    <submittedName>
        <fullName evidence="7">Manganese-dependent inorganic pyrophosphatase</fullName>
        <ecNumber evidence="7">3.6.1.1</ecNumber>
    </submittedName>
</protein>
<keyword evidence="2" id="KW-0479">Metal-binding</keyword>
<name>A0A3B0UWM5_9ZZZZ</name>
<feature type="non-terminal residue" evidence="7">
    <location>
        <position position="300"/>
    </location>
</feature>
<evidence type="ECO:0000259" key="5">
    <source>
        <dbReference type="Pfam" id="PF00571"/>
    </source>
</evidence>
<evidence type="ECO:0000259" key="6">
    <source>
        <dbReference type="Pfam" id="PF01368"/>
    </source>
</evidence>
<dbReference type="GO" id="GO:0005737">
    <property type="term" value="C:cytoplasm"/>
    <property type="evidence" value="ECO:0007669"/>
    <property type="project" value="TreeGrafter"/>
</dbReference>
<evidence type="ECO:0000256" key="4">
    <source>
        <dbReference type="ARBA" id="ARBA00023211"/>
    </source>
</evidence>
<dbReference type="InterPro" id="IPR046342">
    <property type="entry name" value="CBS_dom_sf"/>
</dbReference>
<dbReference type="Pfam" id="PF01368">
    <property type="entry name" value="DHH"/>
    <property type="match status" value="1"/>
</dbReference>
<evidence type="ECO:0000313" key="7">
    <source>
        <dbReference type="EMBL" id="VAW30812.1"/>
    </source>
</evidence>
<feature type="domain" description="DDH" evidence="6">
    <location>
        <begin position="9"/>
        <end position="280"/>
    </location>
</feature>
<dbReference type="EMBL" id="UOEU01000090">
    <property type="protein sequence ID" value="VAW30812.1"/>
    <property type="molecule type" value="Genomic_DNA"/>
</dbReference>
<dbReference type="Pfam" id="PF00571">
    <property type="entry name" value="CBS"/>
    <property type="match status" value="2"/>
</dbReference>
<dbReference type="SUPFAM" id="SSF54631">
    <property type="entry name" value="CBS-domain pair"/>
    <property type="match status" value="1"/>
</dbReference>
<sequence length="300" mass="33249">MAKKTSGTFVIGHINPDTDSIAAAIGYAWLLQNLEEETITPARAGHLNPQTTWVLERLNIDPPMLLSDASPRFENIAQRFNSTTPDRPLRDVWAIANRTGGIAPIVNEDGTPYGLVTVLSLFRFLQESIGSHPRREEMRIADIMERPCSEACDTDVPRFAASSRIRDVLPRILREERTEFWVVDDDGRYQGICRQRDALNPPRYRLILVDHNEIGQALGSLDDADLIEVLDHHRLGNAPTRTPIRFTIDVVGSTCTLVSERINEAGLSAPPALAGLMLAGLISDTLILNSPTTTSRDHKA</sequence>
<evidence type="ECO:0000256" key="1">
    <source>
        <dbReference type="ARBA" id="ARBA00001936"/>
    </source>
</evidence>
<organism evidence="7">
    <name type="scientific">hydrothermal vent metagenome</name>
    <dbReference type="NCBI Taxonomy" id="652676"/>
    <lineage>
        <taxon>unclassified sequences</taxon>
        <taxon>metagenomes</taxon>
        <taxon>ecological metagenomes</taxon>
    </lineage>
</organism>
<dbReference type="InterPro" id="IPR000644">
    <property type="entry name" value="CBS_dom"/>
</dbReference>
<dbReference type="InterPro" id="IPR001667">
    <property type="entry name" value="DDH_dom"/>
</dbReference>